<feature type="transmembrane region" description="Helical" evidence="1">
    <location>
        <begin position="109"/>
        <end position="135"/>
    </location>
</feature>
<dbReference type="Proteomes" id="UP000189661">
    <property type="component" value="Chromosome"/>
</dbReference>
<evidence type="ECO:0000256" key="1">
    <source>
        <dbReference type="SAM" id="Phobius"/>
    </source>
</evidence>
<reference evidence="2 3" key="1">
    <citation type="submission" date="2017-01" db="EMBL/GenBank/DDBJ databases">
        <title>Planococcus faecalis genome complete sequence.</title>
        <authorList>
            <person name="Lee P.C."/>
        </authorList>
    </citation>
    <scope>NUCLEOTIDE SEQUENCE [LARGE SCALE GENOMIC DNA]</scope>
    <source>
        <strain evidence="2 3">AJ003</strain>
    </source>
</reference>
<organism evidence="2 3">
    <name type="scientific">Planococcus faecalis</name>
    <dbReference type="NCBI Taxonomy" id="1598147"/>
    <lineage>
        <taxon>Bacteria</taxon>
        <taxon>Bacillati</taxon>
        <taxon>Bacillota</taxon>
        <taxon>Bacilli</taxon>
        <taxon>Bacillales</taxon>
        <taxon>Caryophanaceae</taxon>
        <taxon>Planococcus</taxon>
    </lineage>
</organism>
<accession>A0ABM6IWD5</accession>
<keyword evidence="1" id="KW-0472">Membrane</keyword>
<dbReference type="EMBL" id="CP019401">
    <property type="protein sequence ID" value="AQU80856.1"/>
    <property type="molecule type" value="Genomic_DNA"/>
</dbReference>
<feature type="transmembrane region" description="Helical" evidence="1">
    <location>
        <begin position="6"/>
        <end position="24"/>
    </location>
</feature>
<feature type="transmembrane region" description="Helical" evidence="1">
    <location>
        <begin position="76"/>
        <end position="97"/>
    </location>
</feature>
<feature type="transmembrane region" description="Helical" evidence="1">
    <location>
        <begin position="52"/>
        <end position="70"/>
    </location>
</feature>
<name>A0ABM6IWD5_9BACL</name>
<protein>
    <recommendedName>
        <fullName evidence="4">DUF4181 domain-containing protein</fullName>
    </recommendedName>
</protein>
<keyword evidence="1" id="KW-0812">Transmembrane</keyword>
<keyword evidence="1" id="KW-1133">Transmembrane helix</keyword>
<sequence>MVWVKFVGFILIIIFVVSLVNAVLRKIFKIEKEKKAFFPFNYTNKLHRKIDISINIIAAFVYIFCFYLIVFKGYSVNIFLVSVILFTILDHSVQAIFEWKYSQNPKKAVLTISEMSLVVIAIILTIQFDLFSLLIF</sequence>
<dbReference type="InterPro" id="IPR025441">
    <property type="entry name" value="DUF4181"/>
</dbReference>
<evidence type="ECO:0000313" key="3">
    <source>
        <dbReference type="Proteomes" id="UP000189661"/>
    </source>
</evidence>
<gene>
    <name evidence="2" type="ORF">AJGP001_16855</name>
</gene>
<keyword evidence="3" id="KW-1185">Reference proteome</keyword>
<evidence type="ECO:0000313" key="2">
    <source>
        <dbReference type="EMBL" id="AQU80856.1"/>
    </source>
</evidence>
<dbReference type="Pfam" id="PF13789">
    <property type="entry name" value="DUF4181"/>
    <property type="match status" value="1"/>
</dbReference>
<proteinExistence type="predicted"/>
<evidence type="ECO:0008006" key="4">
    <source>
        <dbReference type="Google" id="ProtNLM"/>
    </source>
</evidence>